<dbReference type="PRINTS" id="PR00455">
    <property type="entry name" value="HTHTETR"/>
</dbReference>
<keyword evidence="1" id="KW-0678">Repressor</keyword>
<dbReference type="InterPro" id="IPR041490">
    <property type="entry name" value="KstR2_TetR_C"/>
</dbReference>
<keyword evidence="2" id="KW-0805">Transcription regulation</keyword>
<dbReference type="SUPFAM" id="SSF46689">
    <property type="entry name" value="Homeodomain-like"/>
    <property type="match status" value="1"/>
</dbReference>
<dbReference type="InterPro" id="IPR050109">
    <property type="entry name" value="HTH-type_TetR-like_transc_reg"/>
</dbReference>
<feature type="domain" description="HTH tetR-type" evidence="6">
    <location>
        <begin position="83"/>
        <end position="143"/>
    </location>
</feature>
<feature type="DNA-binding region" description="H-T-H motif" evidence="5">
    <location>
        <begin position="106"/>
        <end position="125"/>
    </location>
</feature>
<evidence type="ECO:0000256" key="2">
    <source>
        <dbReference type="ARBA" id="ARBA00023015"/>
    </source>
</evidence>
<evidence type="ECO:0000256" key="3">
    <source>
        <dbReference type="ARBA" id="ARBA00023125"/>
    </source>
</evidence>
<dbReference type="PANTHER" id="PTHR30055:SF175">
    <property type="entry name" value="HTH-TYPE TRANSCRIPTIONAL REPRESSOR KSTR2"/>
    <property type="match status" value="1"/>
</dbReference>
<proteinExistence type="predicted"/>
<name>A0A2W4JFL5_9PSEU</name>
<gene>
    <name evidence="7" type="ORF">DIU77_09505</name>
</gene>
<sequence length="288" mass="32571">MSASAVRSCECPSLPIRSADSHLTGKLISRALPSVRTQRSTQLIGDDQARGTHVLMPKTRRHTMPDRAERTFRRTAAERKPREERWAELIEVATQVFYEKGYEKASLQEIADRVGMLKGSLYYYIQSKEDLLYEVVSTVHERGLSIVRQLAERSGEPLERLENVIHGHVVHTCRTLIPTTVFLHELSSLPEERRAEVLGGGHTYQSVFRGLVEEARERGQVREDVDPKLAALFILGSTNWLYRWFKPDGPYSPERIATDFADMAVRGIASEAGLAARERWRTAATAQG</sequence>
<comment type="caution">
    <text evidence="7">The sequence shown here is derived from an EMBL/GenBank/DDBJ whole genome shotgun (WGS) entry which is preliminary data.</text>
</comment>
<evidence type="ECO:0000259" key="6">
    <source>
        <dbReference type="PROSITE" id="PS50977"/>
    </source>
</evidence>
<evidence type="ECO:0000256" key="4">
    <source>
        <dbReference type="ARBA" id="ARBA00023163"/>
    </source>
</evidence>
<accession>A0A2W4JFL5</accession>
<dbReference type="GO" id="GO:0000976">
    <property type="term" value="F:transcription cis-regulatory region binding"/>
    <property type="evidence" value="ECO:0007669"/>
    <property type="project" value="TreeGrafter"/>
</dbReference>
<dbReference type="AlphaFoldDB" id="A0A2W4JFL5"/>
<dbReference type="GO" id="GO:0003700">
    <property type="term" value="F:DNA-binding transcription factor activity"/>
    <property type="evidence" value="ECO:0007669"/>
    <property type="project" value="TreeGrafter"/>
</dbReference>
<keyword evidence="3 5" id="KW-0238">DNA-binding</keyword>
<dbReference type="Pfam" id="PF17932">
    <property type="entry name" value="TetR_C_24"/>
    <property type="match status" value="1"/>
</dbReference>
<reference evidence="7" key="1">
    <citation type="submission" date="2018-05" db="EMBL/GenBank/DDBJ databases">
        <authorList>
            <person name="Lanie J.A."/>
            <person name="Ng W.-L."/>
            <person name="Kazmierczak K.M."/>
            <person name="Andrzejewski T.M."/>
            <person name="Davidsen T.M."/>
            <person name="Wayne K.J."/>
            <person name="Tettelin H."/>
            <person name="Glass J.I."/>
            <person name="Rusch D."/>
            <person name="Podicherti R."/>
            <person name="Tsui H.-C.T."/>
            <person name="Winkler M.E."/>
        </authorList>
    </citation>
    <scope>NUCLEOTIDE SEQUENCE</scope>
    <source>
        <strain evidence="7">ZC4RG45</strain>
    </source>
</reference>
<dbReference type="InterPro" id="IPR009057">
    <property type="entry name" value="Homeodomain-like_sf"/>
</dbReference>
<dbReference type="Gene3D" id="1.10.357.10">
    <property type="entry name" value="Tetracycline Repressor, domain 2"/>
    <property type="match status" value="1"/>
</dbReference>
<dbReference type="PROSITE" id="PS50977">
    <property type="entry name" value="HTH_TETR_2"/>
    <property type="match status" value="1"/>
</dbReference>
<dbReference type="Gene3D" id="1.10.10.60">
    <property type="entry name" value="Homeodomain-like"/>
    <property type="match status" value="1"/>
</dbReference>
<dbReference type="PANTHER" id="PTHR30055">
    <property type="entry name" value="HTH-TYPE TRANSCRIPTIONAL REGULATOR RUTR"/>
    <property type="match status" value="1"/>
</dbReference>
<keyword evidence="4" id="KW-0804">Transcription</keyword>
<organism evidence="7">
    <name type="scientific">Thermocrispum agreste</name>
    <dbReference type="NCBI Taxonomy" id="37925"/>
    <lineage>
        <taxon>Bacteria</taxon>
        <taxon>Bacillati</taxon>
        <taxon>Actinomycetota</taxon>
        <taxon>Actinomycetes</taxon>
        <taxon>Pseudonocardiales</taxon>
        <taxon>Pseudonocardiaceae</taxon>
        <taxon>Thermocrispum</taxon>
    </lineage>
</organism>
<dbReference type="InterPro" id="IPR001647">
    <property type="entry name" value="HTH_TetR"/>
</dbReference>
<dbReference type="SUPFAM" id="SSF48498">
    <property type="entry name" value="Tetracyclin repressor-like, C-terminal domain"/>
    <property type="match status" value="1"/>
</dbReference>
<protein>
    <recommendedName>
        <fullName evidence="6">HTH tetR-type domain-containing protein</fullName>
    </recommendedName>
</protein>
<evidence type="ECO:0000313" key="7">
    <source>
        <dbReference type="EMBL" id="PZM97301.1"/>
    </source>
</evidence>
<dbReference type="EMBL" id="QGUI01000320">
    <property type="protein sequence ID" value="PZM97301.1"/>
    <property type="molecule type" value="Genomic_DNA"/>
</dbReference>
<dbReference type="Pfam" id="PF00440">
    <property type="entry name" value="TetR_N"/>
    <property type="match status" value="1"/>
</dbReference>
<dbReference type="InterPro" id="IPR036271">
    <property type="entry name" value="Tet_transcr_reg_TetR-rel_C_sf"/>
</dbReference>
<evidence type="ECO:0000256" key="5">
    <source>
        <dbReference type="PROSITE-ProRule" id="PRU00335"/>
    </source>
</evidence>
<evidence type="ECO:0000256" key="1">
    <source>
        <dbReference type="ARBA" id="ARBA00022491"/>
    </source>
</evidence>